<feature type="domain" description="DUF7872" evidence="2">
    <location>
        <begin position="275"/>
        <end position="498"/>
    </location>
</feature>
<proteinExistence type="predicted"/>
<feature type="signal peptide" evidence="1">
    <location>
        <begin position="1"/>
        <end position="25"/>
    </location>
</feature>
<reference evidence="4" key="2">
    <citation type="journal article" date="2018" name="BMC Genomics">
        <title>Genomic insights into host adaptation between the wheat stripe rust pathogen (Puccinia striiformis f. sp. tritici) and the barley stripe rust pathogen (Puccinia striiformis f. sp. hordei).</title>
        <authorList>
            <person name="Xia C."/>
            <person name="Wang M."/>
            <person name="Yin C."/>
            <person name="Cornejo O.E."/>
            <person name="Hulbert S.H."/>
            <person name="Chen X."/>
        </authorList>
    </citation>
    <scope>NUCLEOTIDE SEQUENCE [LARGE SCALE GENOMIC DNA]</scope>
    <source>
        <strain evidence="4">93TX-2</strain>
    </source>
</reference>
<dbReference type="Proteomes" id="UP000238274">
    <property type="component" value="Unassembled WGS sequence"/>
</dbReference>
<evidence type="ECO:0000259" key="2">
    <source>
        <dbReference type="Pfam" id="PF25278"/>
    </source>
</evidence>
<reference evidence="4" key="3">
    <citation type="journal article" date="2018" name="Mol. Plant Microbe Interact.">
        <title>Genome sequence resources for the wheat stripe rust pathogen (Puccinia striiformis f. sp. tritici) and the barley stripe rust pathogen (Puccinia striiformis f. sp. hordei).</title>
        <authorList>
            <person name="Xia C."/>
            <person name="Wang M."/>
            <person name="Yin C."/>
            <person name="Cornejo O.E."/>
            <person name="Hulbert S.H."/>
            <person name="Chen X."/>
        </authorList>
    </citation>
    <scope>NUCLEOTIDE SEQUENCE [LARGE SCALE GENOMIC DNA]</scope>
    <source>
        <strain evidence="4">93TX-2</strain>
    </source>
</reference>
<dbReference type="InterPro" id="IPR057194">
    <property type="entry name" value="DUF7872"/>
</dbReference>
<dbReference type="Pfam" id="PF25278">
    <property type="entry name" value="DUF7872"/>
    <property type="match status" value="1"/>
</dbReference>
<feature type="chain" id="PRO_5015496620" description="DUF7872 domain-containing protein" evidence="1">
    <location>
        <begin position="26"/>
        <end position="498"/>
    </location>
</feature>
<evidence type="ECO:0000256" key="1">
    <source>
        <dbReference type="SAM" id="SignalP"/>
    </source>
</evidence>
<comment type="caution">
    <text evidence="3">The sequence shown here is derived from an EMBL/GenBank/DDBJ whole genome shotgun (WGS) entry which is preliminary data.</text>
</comment>
<gene>
    <name evidence="3" type="ORF">PSHT_16060</name>
</gene>
<reference evidence="3 4" key="1">
    <citation type="submission" date="2017-12" db="EMBL/GenBank/DDBJ databases">
        <title>Gene loss provides genomic basis for host adaptation in cereal stripe rust fungi.</title>
        <authorList>
            <person name="Xia C."/>
        </authorList>
    </citation>
    <scope>NUCLEOTIDE SEQUENCE [LARGE SCALE GENOMIC DNA]</scope>
    <source>
        <strain evidence="3 4">93TX-2</strain>
    </source>
</reference>
<protein>
    <recommendedName>
        <fullName evidence="2">DUF7872 domain-containing protein</fullName>
    </recommendedName>
</protein>
<sequence>MICLSFRKCATPAFIFISLALSAKASLPAHPLSDITHGPSIPSRPASNQPVNAVAQNSTSEDCTAYPLDPSTWNRFHWDDYLRSYPNGANLTTQQYAASKGAQNFRCGIGANCNIGQLCSPVKAPDWYILYATQNLNVYLNTLHQVAGEAISLTQSQYFQFGRLIFFIVISLRAGLLKNIKQMLSLPCGMTSFLPWSTIVTWRSSSVFLLQRLQSKPLGLFPAAYSESSTPLYRGPFAIMEVINMPFTEMMCASLLPIVLGQSILAAHDSSGPVQTKEFDYWSQFNYRMSQWQGETEQMIANTTSRVFNSGINSDPAYSLSQILANGTFLGPFERKDTFEIQTNLKNVTKSIAISRLLRSMNAFVTISDDPHPNKRWDSKDVLSYHSPNGTLMNIIRAVPGKTKAINDFKNGHALFEKHGISAEHIAEVSFQCQQKFGIQKDRVGSLSDLRRHINIQDPTVCSFDLPVCDLRLPELQHQKHKHKRTVKICRQALGLPI</sequence>
<dbReference type="EMBL" id="PKSM01000466">
    <property type="protein sequence ID" value="POV94712.1"/>
    <property type="molecule type" value="Genomic_DNA"/>
</dbReference>
<dbReference type="VEuPathDB" id="FungiDB:PSHT_16060"/>
<dbReference type="VEuPathDB" id="FungiDB:PSTT_12384"/>
<keyword evidence="4" id="KW-1185">Reference proteome</keyword>
<dbReference type="AlphaFoldDB" id="A0A2S4UBQ6"/>
<dbReference type="PANTHER" id="PTHR33339:SF1">
    <property type="entry name" value="LYSM DOMAIN-CONTAINING PROTEIN"/>
    <property type="match status" value="1"/>
</dbReference>
<dbReference type="PANTHER" id="PTHR33339">
    <property type="entry name" value="LYSM DOMAIN-CONTAINING PROTEIN"/>
    <property type="match status" value="1"/>
</dbReference>
<evidence type="ECO:0000313" key="4">
    <source>
        <dbReference type="Proteomes" id="UP000238274"/>
    </source>
</evidence>
<accession>A0A2S4UBQ6</accession>
<name>A0A2S4UBQ6_9BASI</name>
<organism evidence="3 4">
    <name type="scientific">Puccinia striiformis</name>
    <dbReference type="NCBI Taxonomy" id="27350"/>
    <lineage>
        <taxon>Eukaryota</taxon>
        <taxon>Fungi</taxon>
        <taxon>Dikarya</taxon>
        <taxon>Basidiomycota</taxon>
        <taxon>Pucciniomycotina</taxon>
        <taxon>Pucciniomycetes</taxon>
        <taxon>Pucciniales</taxon>
        <taxon>Pucciniaceae</taxon>
        <taxon>Puccinia</taxon>
    </lineage>
</organism>
<evidence type="ECO:0000313" key="3">
    <source>
        <dbReference type="EMBL" id="POV94712.1"/>
    </source>
</evidence>
<dbReference type="OrthoDB" id="2501264at2759"/>
<keyword evidence="1" id="KW-0732">Signal</keyword>